<comment type="caution">
    <text evidence="1">The sequence shown here is derived from an EMBL/GenBank/DDBJ whole genome shotgun (WGS) entry which is preliminary data.</text>
</comment>
<evidence type="ECO:0000313" key="1">
    <source>
        <dbReference type="EMBL" id="MFK4751322.1"/>
    </source>
</evidence>
<organism evidence="1 2">
    <name type="scientific">Oceanobacter antarcticus</name>
    <dbReference type="NCBI Taxonomy" id="3133425"/>
    <lineage>
        <taxon>Bacteria</taxon>
        <taxon>Pseudomonadati</taxon>
        <taxon>Pseudomonadota</taxon>
        <taxon>Gammaproteobacteria</taxon>
        <taxon>Oceanospirillales</taxon>
        <taxon>Oceanospirillaceae</taxon>
        <taxon>Oceanobacter</taxon>
    </lineage>
</organism>
<protein>
    <submittedName>
        <fullName evidence="1">Cation transporter</fullName>
    </submittedName>
</protein>
<sequence>MTNAEHRLGVSEVNLVVRHLRVEPVDQTNLEAAIAEVDQLYGLDGISFDEKRHVLNLAYDASRICLDGIEDVLKKHNVEVSHDWLTHFKEGYYKFIDENVKDNASHEPWSCHQTPQDASRKR</sequence>
<name>A0ABW8NEH2_9GAMM</name>
<proteinExistence type="predicted"/>
<evidence type="ECO:0000313" key="2">
    <source>
        <dbReference type="Proteomes" id="UP001620597"/>
    </source>
</evidence>
<keyword evidence="2" id="KW-1185">Reference proteome</keyword>
<accession>A0ABW8NEH2</accession>
<gene>
    <name evidence="1" type="ORF">WG929_02765</name>
</gene>
<reference evidence="1 2" key="1">
    <citation type="submission" date="2024-03" db="EMBL/GenBank/DDBJ databases">
        <title>High-quality draft genome sequence of Oceanobacter sp. wDCs-4.</title>
        <authorList>
            <person name="Dong C."/>
        </authorList>
    </citation>
    <scope>NUCLEOTIDE SEQUENCE [LARGE SCALE GENOMIC DNA]</scope>
    <source>
        <strain evidence="2">wDCs-4</strain>
    </source>
</reference>
<dbReference type="EMBL" id="JBBKTX010000002">
    <property type="protein sequence ID" value="MFK4751322.1"/>
    <property type="molecule type" value="Genomic_DNA"/>
</dbReference>
<dbReference type="Proteomes" id="UP001620597">
    <property type="component" value="Unassembled WGS sequence"/>
</dbReference>
<dbReference type="RefSeq" id="WP_339638124.1">
    <property type="nucleotide sequence ID" value="NZ_JBBKTX010000002.1"/>
</dbReference>